<name>A0AAW0D7T9_9AGAR</name>
<dbReference type="Proteomes" id="UP001362999">
    <property type="component" value="Unassembled WGS sequence"/>
</dbReference>
<accession>A0AAW0D7T9</accession>
<feature type="non-terminal residue" evidence="3">
    <location>
        <position position="135"/>
    </location>
</feature>
<feature type="compositionally biased region" description="Basic and acidic residues" evidence="1">
    <location>
        <begin position="116"/>
        <end position="135"/>
    </location>
</feature>
<dbReference type="AlphaFoldDB" id="A0AAW0D7T9"/>
<dbReference type="EMBL" id="JAWWNJ010000010">
    <property type="protein sequence ID" value="KAK7046461.1"/>
    <property type="molecule type" value="Genomic_DNA"/>
</dbReference>
<keyword evidence="4" id="KW-1185">Reference proteome</keyword>
<keyword evidence="2" id="KW-1133">Transmembrane helix</keyword>
<evidence type="ECO:0000256" key="1">
    <source>
        <dbReference type="SAM" id="MobiDB-lite"/>
    </source>
</evidence>
<keyword evidence="2" id="KW-0812">Transmembrane</keyword>
<feature type="transmembrane region" description="Helical" evidence="2">
    <location>
        <begin position="20"/>
        <end position="40"/>
    </location>
</feature>
<evidence type="ECO:0000256" key="2">
    <source>
        <dbReference type="SAM" id="Phobius"/>
    </source>
</evidence>
<evidence type="ECO:0000313" key="3">
    <source>
        <dbReference type="EMBL" id="KAK7046461.1"/>
    </source>
</evidence>
<feature type="region of interest" description="Disordered" evidence="1">
    <location>
        <begin position="113"/>
        <end position="135"/>
    </location>
</feature>
<organism evidence="3 4">
    <name type="scientific">Favolaschia claudopus</name>
    <dbReference type="NCBI Taxonomy" id="2862362"/>
    <lineage>
        <taxon>Eukaryota</taxon>
        <taxon>Fungi</taxon>
        <taxon>Dikarya</taxon>
        <taxon>Basidiomycota</taxon>
        <taxon>Agaricomycotina</taxon>
        <taxon>Agaricomycetes</taxon>
        <taxon>Agaricomycetidae</taxon>
        <taxon>Agaricales</taxon>
        <taxon>Marasmiineae</taxon>
        <taxon>Mycenaceae</taxon>
        <taxon>Favolaschia</taxon>
    </lineage>
</organism>
<reference evidence="3 4" key="1">
    <citation type="journal article" date="2024" name="J Genomics">
        <title>Draft genome sequencing and assembly of Favolaschia claudopus CIRM-BRFM 2984 isolated from oak limbs.</title>
        <authorList>
            <person name="Navarro D."/>
            <person name="Drula E."/>
            <person name="Chaduli D."/>
            <person name="Cazenave R."/>
            <person name="Ahrendt S."/>
            <person name="Wang J."/>
            <person name="Lipzen A."/>
            <person name="Daum C."/>
            <person name="Barry K."/>
            <person name="Grigoriev I.V."/>
            <person name="Favel A."/>
            <person name="Rosso M.N."/>
            <person name="Martin F."/>
        </authorList>
    </citation>
    <scope>NUCLEOTIDE SEQUENCE [LARGE SCALE GENOMIC DNA]</scope>
    <source>
        <strain evidence="3 4">CIRM-BRFM 2984</strain>
    </source>
</reference>
<keyword evidence="2" id="KW-0472">Membrane</keyword>
<protein>
    <submittedName>
        <fullName evidence="3">Uncharacterized protein</fullName>
    </submittedName>
</protein>
<evidence type="ECO:0000313" key="4">
    <source>
        <dbReference type="Proteomes" id="UP001362999"/>
    </source>
</evidence>
<sequence>MRLCQSPGRRTRNWKMGASAFGHIGCLGVYSGNVALMRFYTPVQFAGRTNAKSEQGPSTFGLGLTNRAYRSPTRLYNSPGRRMRNRTRGQRHVGTFDIGGVSLYCHSRGPPRTCTHRSDDEREIGPGELRHLDWN</sequence>
<proteinExistence type="predicted"/>
<gene>
    <name evidence="3" type="ORF">R3P38DRAFT_3346150</name>
</gene>
<comment type="caution">
    <text evidence="3">The sequence shown here is derived from an EMBL/GenBank/DDBJ whole genome shotgun (WGS) entry which is preliminary data.</text>
</comment>